<reference evidence="2 3" key="1">
    <citation type="submission" date="2021-03" db="EMBL/GenBank/DDBJ databases">
        <title>Antimicrobial resistance genes in bacteria isolated from Japanese honey, and their potential for conferring macrolide and lincosamide resistance in the American foulbrood pathogen Paenibacillus larvae.</title>
        <authorList>
            <person name="Okamoto M."/>
            <person name="Kumagai M."/>
            <person name="Kanamori H."/>
            <person name="Takamatsu D."/>
        </authorList>
    </citation>
    <scope>NUCLEOTIDE SEQUENCE [LARGE SCALE GENOMIC DNA]</scope>
    <source>
        <strain evidence="2 3">J42TS3</strain>
    </source>
</reference>
<accession>A0ABQ4MJE8</accession>
<name>A0ABQ4MJE8_9BACL</name>
<gene>
    <name evidence="2" type="ORF">J42TS3_50840</name>
</gene>
<evidence type="ECO:0000259" key="1">
    <source>
        <dbReference type="Pfam" id="PF01609"/>
    </source>
</evidence>
<dbReference type="Proteomes" id="UP000679992">
    <property type="component" value="Unassembled WGS sequence"/>
</dbReference>
<organism evidence="2 3">
    <name type="scientific">Paenibacillus vini</name>
    <dbReference type="NCBI Taxonomy" id="1476024"/>
    <lineage>
        <taxon>Bacteria</taxon>
        <taxon>Bacillati</taxon>
        <taxon>Bacillota</taxon>
        <taxon>Bacilli</taxon>
        <taxon>Bacillales</taxon>
        <taxon>Paenibacillaceae</taxon>
        <taxon>Paenibacillus</taxon>
    </lineage>
</organism>
<dbReference type="Pfam" id="PF01609">
    <property type="entry name" value="DDE_Tnp_1"/>
    <property type="match status" value="1"/>
</dbReference>
<sequence>MSETKEIKASTDPDSGYMFRGGKPEGFFYLDHRTVDLKYNLITDVHVTPGNVHDSVPYLSRLDRQRERLGFKVEAVALDSGYLTTPICQGLRKRKIFAVIAHRRFHPKQGLFAKWKFTYDAESNSYICTEKHRLTYRTTDRKGYRQYALDPEHCKTRPMLAQCTVRRQVWLSTTTTFHMAG</sequence>
<proteinExistence type="predicted"/>
<feature type="domain" description="Transposase IS4-like" evidence="1">
    <location>
        <begin position="32"/>
        <end position="145"/>
    </location>
</feature>
<comment type="caution">
    <text evidence="2">The sequence shown here is derived from an EMBL/GenBank/DDBJ whole genome shotgun (WGS) entry which is preliminary data.</text>
</comment>
<evidence type="ECO:0000313" key="3">
    <source>
        <dbReference type="Proteomes" id="UP000679992"/>
    </source>
</evidence>
<dbReference type="PANTHER" id="PTHR33408">
    <property type="entry name" value="TRANSPOSASE"/>
    <property type="match status" value="1"/>
</dbReference>
<dbReference type="EMBL" id="BOSL01000029">
    <property type="protein sequence ID" value="GIP56049.1"/>
    <property type="molecule type" value="Genomic_DNA"/>
</dbReference>
<dbReference type="InterPro" id="IPR002559">
    <property type="entry name" value="Transposase_11"/>
</dbReference>
<keyword evidence="3" id="KW-1185">Reference proteome</keyword>
<evidence type="ECO:0000313" key="2">
    <source>
        <dbReference type="EMBL" id="GIP56049.1"/>
    </source>
</evidence>
<protein>
    <recommendedName>
        <fullName evidence="1">Transposase IS4-like domain-containing protein</fullName>
    </recommendedName>
</protein>